<dbReference type="AlphaFoldDB" id="A0A4E9D5X5"/>
<dbReference type="Proteomes" id="UP000746612">
    <property type="component" value="Unassembled WGS sequence"/>
</dbReference>
<evidence type="ECO:0000313" key="1">
    <source>
        <dbReference type="EMBL" id="CAG1982822.1"/>
    </source>
</evidence>
<gene>
    <name evidence="2" type="ORF">FUG_LOCUS18573</name>
    <name evidence="1" type="ORF">MDCFG202_LOCUS232177</name>
</gene>
<dbReference type="EMBL" id="CAJPIJ010000129">
    <property type="protein sequence ID" value="CAG1982822.1"/>
    <property type="molecule type" value="Genomic_DNA"/>
</dbReference>
<reference evidence="2" key="1">
    <citation type="submission" date="2019-04" db="EMBL/GenBank/DDBJ databases">
        <authorList>
            <person name="Melise S."/>
            <person name="Noan J."/>
            <person name="Okalmin O."/>
        </authorList>
    </citation>
    <scope>NUCLEOTIDE SEQUENCE</scope>
    <source>
        <strain evidence="2">FN9</strain>
    </source>
</reference>
<dbReference type="EMBL" id="CAAKMV010000022">
    <property type="protein sequence ID" value="VIO52148.1"/>
    <property type="molecule type" value="Genomic_DNA"/>
</dbReference>
<proteinExistence type="predicted"/>
<name>A0A4E9D5X5_GIBZA</name>
<sequence>MKKLLLQTSAENAATKLGDIGEASGEWSSGQQGQLIERNEEATLPRLVNSGHELKLAADLCQLNSEMEPWRRHTKPMLAALLDSMEVEHKRKI</sequence>
<protein>
    <submittedName>
        <fullName evidence="2">Uncharacterized protein</fullName>
    </submittedName>
</protein>
<organism evidence="2">
    <name type="scientific">Gibberella zeae</name>
    <name type="common">Wheat head blight fungus</name>
    <name type="synonym">Fusarium graminearum</name>
    <dbReference type="NCBI Taxonomy" id="5518"/>
    <lineage>
        <taxon>Eukaryota</taxon>
        <taxon>Fungi</taxon>
        <taxon>Dikarya</taxon>
        <taxon>Ascomycota</taxon>
        <taxon>Pezizomycotina</taxon>
        <taxon>Sordariomycetes</taxon>
        <taxon>Hypocreomycetidae</taxon>
        <taxon>Hypocreales</taxon>
        <taxon>Nectriaceae</taxon>
        <taxon>Fusarium</taxon>
    </lineage>
</organism>
<reference evidence="1" key="2">
    <citation type="submission" date="2021-03" db="EMBL/GenBank/DDBJ databases">
        <authorList>
            <person name="Alouane T."/>
            <person name="Langin T."/>
            <person name="Bonhomme L."/>
        </authorList>
    </citation>
    <scope>NUCLEOTIDE SEQUENCE</scope>
    <source>
        <strain evidence="1">MDC_Fg202</strain>
    </source>
</reference>
<evidence type="ECO:0000313" key="2">
    <source>
        <dbReference type="EMBL" id="VIO52148.1"/>
    </source>
</evidence>
<accession>A0A4E9D5X5</accession>